<reference evidence="2 3" key="1">
    <citation type="submission" date="2022-03" db="EMBL/GenBank/DDBJ databases">
        <title>Novel taxa within the pig intestine.</title>
        <authorList>
            <person name="Wylensek D."/>
            <person name="Bishof K."/>
            <person name="Afrizal A."/>
            <person name="Clavel T."/>
        </authorList>
    </citation>
    <scope>NUCLEOTIDE SEQUENCE [LARGE SCALE GENOMIC DNA]</scope>
    <source>
        <strain evidence="2 3">CLA-KB-P133</strain>
    </source>
</reference>
<dbReference type="EMBL" id="JALBUR010000029">
    <property type="protein sequence ID" value="MDX8420284.1"/>
    <property type="molecule type" value="Genomic_DNA"/>
</dbReference>
<dbReference type="InterPro" id="IPR005531">
    <property type="entry name" value="Asp23"/>
</dbReference>
<dbReference type="Proteomes" id="UP001286174">
    <property type="component" value="Unassembled WGS sequence"/>
</dbReference>
<dbReference type="RefSeq" id="WP_108775729.1">
    <property type="nucleotide sequence ID" value="NZ_JALBUR010000029.1"/>
</dbReference>
<gene>
    <name evidence="2" type="ORF">MOZ60_09275</name>
</gene>
<proteinExistence type="inferred from homology"/>
<comment type="similarity">
    <text evidence="1">Belongs to the asp23 family.</text>
</comment>
<comment type="caution">
    <text evidence="2">The sequence shown here is derived from an EMBL/GenBank/DDBJ whole genome shotgun (WGS) entry which is preliminary data.</text>
</comment>
<sequence>MAQDYVILDKKNENGMIAINKSVFESIAEISIGDIENAVAVKETRFSKPVSVRIDKGELLVTADIKVKYGANVNATAELLQNKIYENILFMTGYKASDVTVNVTGFEI</sequence>
<evidence type="ECO:0000313" key="3">
    <source>
        <dbReference type="Proteomes" id="UP001286174"/>
    </source>
</evidence>
<evidence type="ECO:0000313" key="2">
    <source>
        <dbReference type="EMBL" id="MDX8420284.1"/>
    </source>
</evidence>
<organism evidence="2 3">
    <name type="scientific">Grylomicrobium aquisgranensis</name>
    <dbReference type="NCBI Taxonomy" id="2926318"/>
    <lineage>
        <taxon>Bacteria</taxon>
        <taxon>Bacillati</taxon>
        <taxon>Bacillota</taxon>
        <taxon>Erysipelotrichia</taxon>
        <taxon>Erysipelotrichales</taxon>
        <taxon>Erysipelotrichaceae</taxon>
        <taxon>Grylomicrobium</taxon>
    </lineage>
</organism>
<dbReference type="Pfam" id="PF03780">
    <property type="entry name" value="Asp23"/>
    <property type="match status" value="1"/>
</dbReference>
<name>A0AB35U9F6_9FIRM</name>
<evidence type="ECO:0000256" key="1">
    <source>
        <dbReference type="ARBA" id="ARBA00005721"/>
    </source>
</evidence>
<keyword evidence="3" id="KW-1185">Reference proteome</keyword>
<accession>A0AB35U9F6</accession>
<dbReference type="AlphaFoldDB" id="A0AB35U9F6"/>
<protein>
    <submittedName>
        <fullName evidence="2">Asp23/Gls24 family envelope stress response protein</fullName>
    </submittedName>
</protein>